<evidence type="ECO:0000313" key="8">
    <source>
        <dbReference type="EMBL" id="QJE95838.1"/>
    </source>
</evidence>
<comment type="subunit">
    <text evidence="5">The complex is composed of two ATP-binding proteins (ModC), two transmembrane proteins (ModB) and a solute-binding protein (ModA).</text>
</comment>
<evidence type="ECO:0000256" key="7">
    <source>
        <dbReference type="SAM" id="SignalP"/>
    </source>
</evidence>
<dbReference type="AlphaFoldDB" id="A0A858RH57"/>
<evidence type="ECO:0000256" key="3">
    <source>
        <dbReference type="ARBA" id="ARBA00022723"/>
    </source>
</evidence>
<dbReference type="PIRSF" id="PIRSF004846">
    <property type="entry name" value="ModA"/>
    <property type="match status" value="1"/>
</dbReference>
<dbReference type="Proteomes" id="UP000501812">
    <property type="component" value="Chromosome"/>
</dbReference>
<accession>A0A858RH57</accession>
<reference evidence="8 9" key="1">
    <citation type="submission" date="2020-04" db="EMBL/GenBank/DDBJ databases">
        <title>Luteolibacter sp. G-1-1-1 isolated from soil.</title>
        <authorList>
            <person name="Dahal R.H."/>
        </authorList>
    </citation>
    <scope>NUCLEOTIDE SEQUENCE [LARGE SCALE GENOMIC DNA]</scope>
    <source>
        <strain evidence="8 9">G-1-1-1</strain>
    </source>
</reference>
<dbReference type="Pfam" id="PF13531">
    <property type="entry name" value="SBP_bac_11"/>
    <property type="match status" value="1"/>
</dbReference>
<protein>
    <submittedName>
        <fullName evidence="8">Molybdate ABC transporter substrate-binding protein</fullName>
    </submittedName>
</protein>
<evidence type="ECO:0000256" key="6">
    <source>
        <dbReference type="PIRSR" id="PIRSR004846-1"/>
    </source>
</evidence>
<dbReference type="PANTHER" id="PTHR30632">
    <property type="entry name" value="MOLYBDATE-BINDING PERIPLASMIC PROTEIN"/>
    <property type="match status" value="1"/>
</dbReference>
<evidence type="ECO:0000256" key="4">
    <source>
        <dbReference type="ARBA" id="ARBA00022729"/>
    </source>
</evidence>
<dbReference type="Gene3D" id="3.40.190.10">
    <property type="entry name" value="Periplasmic binding protein-like II"/>
    <property type="match status" value="2"/>
</dbReference>
<dbReference type="NCBIfam" id="TIGR01256">
    <property type="entry name" value="modA"/>
    <property type="match status" value="1"/>
</dbReference>
<keyword evidence="3 6" id="KW-0479">Metal-binding</keyword>
<dbReference type="GO" id="GO:0046872">
    <property type="term" value="F:metal ion binding"/>
    <property type="evidence" value="ECO:0007669"/>
    <property type="project" value="UniProtKB-KW"/>
</dbReference>
<proteinExistence type="inferred from homology"/>
<dbReference type="SUPFAM" id="SSF53850">
    <property type="entry name" value="Periplasmic binding protein-like II"/>
    <property type="match status" value="1"/>
</dbReference>
<keyword evidence="4 7" id="KW-0732">Signal</keyword>
<evidence type="ECO:0000313" key="9">
    <source>
        <dbReference type="Proteomes" id="UP000501812"/>
    </source>
</evidence>
<comment type="similarity">
    <text evidence="1">Belongs to the bacterial solute-binding protein ModA family.</text>
</comment>
<dbReference type="InterPro" id="IPR005950">
    <property type="entry name" value="ModA"/>
</dbReference>
<sequence>MKRTIFQSFLALGLGLAAQAEEIRVAAAASLAEAITEISTAYQQETGNKATPVFAGSNVLARQIEEGAPIDVFVSADEATMEKVEKAKLVKEPVKLLTNTLVVVVPEDSEAKVGSAADLANLKKIAIGDPAAVPAGVYAKAWLTKAGLWEKLQEKFIGSENVRAALAAVEAGNADAAIVYKTDAAISKKVKVAWSVPEGEAPPIIYPVAVCSGSKHAAEAERFTKFLKSEKASTIFKSRGFGLKAE</sequence>
<feature type="signal peptide" evidence="7">
    <location>
        <begin position="1"/>
        <end position="20"/>
    </location>
</feature>
<dbReference type="RefSeq" id="WP_169454151.1">
    <property type="nucleotide sequence ID" value="NZ_CP051774.1"/>
</dbReference>
<feature type="binding site" evidence="6">
    <location>
        <position position="57"/>
    </location>
    <ligand>
        <name>molybdate</name>
        <dbReference type="ChEBI" id="CHEBI:36264"/>
    </ligand>
</feature>
<feature type="chain" id="PRO_5032951815" evidence="7">
    <location>
        <begin position="21"/>
        <end position="246"/>
    </location>
</feature>
<dbReference type="GO" id="GO:1901359">
    <property type="term" value="F:tungstate binding"/>
    <property type="evidence" value="ECO:0007669"/>
    <property type="project" value="UniProtKB-ARBA"/>
</dbReference>
<evidence type="ECO:0000256" key="1">
    <source>
        <dbReference type="ARBA" id="ARBA00009175"/>
    </source>
</evidence>
<dbReference type="PANTHER" id="PTHR30632:SF0">
    <property type="entry name" value="SULFATE-BINDING PROTEIN"/>
    <property type="match status" value="1"/>
</dbReference>
<feature type="binding site" evidence="6">
    <location>
        <position position="180"/>
    </location>
    <ligand>
        <name>molybdate</name>
        <dbReference type="ChEBI" id="CHEBI:36264"/>
    </ligand>
</feature>
<keyword evidence="2 6" id="KW-0500">Molybdenum</keyword>
<dbReference type="EMBL" id="CP051774">
    <property type="protein sequence ID" value="QJE95838.1"/>
    <property type="molecule type" value="Genomic_DNA"/>
</dbReference>
<organism evidence="8 9">
    <name type="scientific">Luteolibacter luteus</name>
    <dbReference type="NCBI Taxonomy" id="2728835"/>
    <lineage>
        <taxon>Bacteria</taxon>
        <taxon>Pseudomonadati</taxon>
        <taxon>Verrucomicrobiota</taxon>
        <taxon>Verrucomicrobiia</taxon>
        <taxon>Verrucomicrobiales</taxon>
        <taxon>Verrucomicrobiaceae</taxon>
        <taxon>Luteolibacter</taxon>
    </lineage>
</organism>
<dbReference type="InterPro" id="IPR050682">
    <property type="entry name" value="ModA/WtpA"/>
</dbReference>
<dbReference type="KEGG" id="luo:HHL09_08585"/>
<dbReference type="GO" id="GO:0015689">
    <property type="term" value="P:molybdate ion transport"/>
    <property type="evidence" value="ECO:0007669"/>
    <property type="project" value="InterPro"/>
</dbReference>
<feature type="binding site" evidence="6">
    <location>
        <position position="135"/>
    </location>
    <ligand>
        <name>molybdate</name>
        <dbReference type="ChEBI" id="CHEBI:36264"/>
    </ligand>
</feature>
<evidence type="ECO:0000256" key="5">
    <source>
        <dbReference type="ARBA" id="ARBA00062515"/>
    </source>
</evidence>
<keyword evidence="9" id="KW-1185">Reference proteome</keyword>
<dbReference type="FunFam" id="3.40.190.10:FF:000035">
    <property type="entry name" value="Molybdate ABC transporter substrate-binding protein"/>
    <property type="match status" value="1"/>
</dbReference>
<name>A0A858RH57_9BACT</name>
<feature type="binding site" evidence="6">
    <location>
        <position position="30"/>
    </location>
    <ligand>
        <name>molybdate</name>
        <dbReference type="ChEBI" id="CHEBI:36264"/>
    </ligand>
</feature>
<gene>
    <name evidence="8" type="primary">modA</name>
    <name evidence="8" type="ORF">HHL09_08585</name>
</gene>
<feature type="binding site" evidence="6">
    <location>
        <position position="162"/>
    </location>
    <ligand>
        <name>molybdate</name>
        <dbReference type="ChEBI" id="CHEBI:36264"/>
    </ligand>
</feature>
<dbReference type="GO" id="GO:0030973">
    <property type="term" value="F:molybdate ion binding"/>
    <property type="evidence" value="ECO:0007669"/>
    <property type="project" value="TreeGrafter"/>
</dbReference>
<evidence type="ECO:0000256" key="2">
    <source>
        <dbReference type="ARBA" id="ARBA00022505"/>
    </source>
</evidence>